<gene>
    <name evidence="1" type="ORF">SDC9_200418</name>
</gene>
<sequence length="62" mass="7486">MKKFKRKSQYLIKKQENYPKKPKIVVPSRFLAFVALLGEQDKALLIQIKTFIFINRLIFFIR</sequence>
<dbReference type="AlphaFoldDB" id="A0A645INX9"/>
<evidence type="ECO:0000313" key="1">
    <source>
        <dbReference type="EMBL" id="MPN52756.1"/>
    </source>
</evidence>
<dbReference type="EMBL" id="VSSQ01119154">
    <property type="protein sequence ID" value="MPN52756.1"/>
    <property type="molecule type" value="Genomic_DNA"/>
</dbReference>
<proteinExistence type="predicted"/>
<comment type="caution">
    <text evidence="1">The sequence shown here is derived from an EMBL/GenBank/DDBJ whole genome shotgun (WGS) entry which is preliminary data.</text>
</comment>
<accession>A0A645INX9</accession>
<name>A0A645INX9_9ZZZZ</name>
<protein>
    <submittedName>
        <fullName evidence="1">Uncharacterized protein</fullName>
    </submittedName>
</protein>
<reference evidence="1" key="1">
    <citation type="submission" date="2019-08" db="EMBL/GenBank/DDBJ databases">
        <authorList>
            <person name="Kucharzyk K."/>
            <person name="Murdoch R.W."/>
            <person name="Higgins S."/>
            <person name="Loffler F."/>
        </authorList>
    </citation>
    <scope>NUCLEOTIDE SEQUENCE</scope>
</reference>
<organism evidence="1">
    <name type="scientific">bioreactor metagenome</name>
    <dbReference type="NCBI Taxonomy" id="1076179"/>
    <lineage>
        <taxon>unclassified sequences</taxon>
        <taxon>metagenomes</taxon>
        <taxon>ecological metagenomes</taxon>
    </lineage>
</organism>